<name>A0ABV2HQY3_9HYPH</name>
<proteinExistence type="predicted"/>
<keyword evidence="1" id="KW-0472">Membrane</keyword>
<sequence length="42" mass="4501">MAELAFAFAYYSGLTGSDMLGAVVSLMAGLLLYGVMRQDRPN</sequence>
<dbReference type="EMBL" id="JBEPLM010000003">
    <property type="protein sequence ID" value="MET3593000.1"/>
    <property type="molecule type" value="Genomic_DNA"/>
</dbReference>
<reference evidence="2 3" key="1">
    <citation type="submission" date="2024-06" db="EMBL/GenBank/DDBJ databases">
        <title>Genomic Encyclopedia of Type Strains, Phase IV (KMG-IV): sequencing the most valuable type-strain genomes for metagenomic binning, comparative biology and taxonomic classification.</title>
        <authorList>
            <person name="Goeker M."/>
        </authorList>
    </citation>
    <scope>NUCLEOTIDE SEQUENCE [LARGE SCALE GENOMIC DNA]</scope>
    <source>
        <strain evidence="2 3">DSM 29846</strain>
    </source>
</reference>
<evidence type="ECO:0000313" key="2">
    <source>
        <dbReference type="EMBL" id="MET3593000.1"/>
    </source>
</evidence>
<dbReference type="Proteomes" id="UP001549036">
    <property type="component" value="Unassembled WGS sequence"/>
</dbReference>
<organism evidence="2 3">
    <name type="scientific">Mesorhizobium shonense</name>
    <dbReference type="NCBI Taxonomy" id="1209948"/>
    <lineage>
        <taxon>Bacteria</taxon>
        <taxon>Pseudomonadati</taxon>
        <taxon>Pseudomonadota</taxon>
        <taxon>Alphaproteobacteria</taxon>
        <taxon>Hyphomicrobiales</taxon>
        <taxon>Phyllobacteriaceae</taxon>
        <taxon>Mesorhizobium</taxon>
    </lineage>
</organism>
<evidence type="ECO:0000256" key="1">
    <source>
        <dbReference type="SAM" id="Phobius"/>
    </source>
</evidence>
<comment type="caution">
    <text evidence="2">The sequence shown here is derived from an EMBL/GenBank/DDBJ whole genome shotgun (WGS) entry which is preliminary data.</text>
</comment>
<keyword evidence="1" id="KW-0812">Transmembrane</keyword>
<evidence type="ECO:0000313" key="3">
    <source>
        <dbReference type="Proteomes" id="UP001549036"/>
    </source>
</evidence>
<accession>A0ABV2HQY3</accession>
<keyword evidence="1" id="KW-1133">Transmembrane helix</keyword>
<gene>
    <name evidence="2" type="ORF">ABID26_002388</name>
</gene>
<feature type="transmembrane region" description="Helical" evidence="1">
    <location>
        <begin position="19"/>
        <end position="36"/>
    </location>
</feature>
<keyword evidence="3" id="KW-1185">Reference proteome</keyword>
<protein>
    <submittedName>
        <fullName evidence="2">Uncharacterized protein</fullName>
    </submittedName>
</protein>